<protein>
    <submittedName>
        <fullName evidence="2">Uncharacterized protein</fullName>
    </submittedName>
</protein>
<evidence type="ECO:0000313" key="1">
    <source>
        <dbReference type="Proteomes" id="UP000887574"/>
    </source>
</evidence>
<dbReference type="AlphaFoldDB" id="A0A915EWS7"/>
<accession>A0A915EWS7</accession>
<organism evidence="1 2">
    <name type="scientific">Ditylenchus dipsaci</name>
    <dbReference type="NCBI Taxonomy" id="166011"/>
    <lineage>
        <taxon>Eukaryota</taxon>
        <taxon>Metazoa</taxon>
        <taxon>Ecdysozoa</taxon>
        <taxon>Nematoda</taxon>
        <taxon>Chromadorea</taxon>
        <taxon>Rhabditida</taxon>
        <taxon>Tylenchina</taxon>
        <taxon>Tylenchomorpha</taxon>
        <taxon>Sphaerularioidea</taxon>
        <taxon>Anguinidae</taxon>
        <taxon>Anguininae</taxon>
        <taxon>Ditylenchus</taxon>
    </lineage>
</organism>
<proteinExistence type="predicted"/>
<name>A0A915EWS7_9BILA</name>
<keyword evidence="1" id="KW-1185">Reference proteome</keyword>
<dbReference type="Proteomes" id="UP000887574">
    <property type="component" value="Unplaced"/>
</dbReference>
<sequence>MVRLPFECLFDLSQFVSLSYLSIDTRNIKIHDMLGKSVLLIKDIDQLQEAKKVQSMRVCSVFMPEQTLRELHAACSFQSLILIEFETDPCFSSVLLCCLKKSAKQRSQVWQIVERVGAWLSGRNRKLLLYPRSSNFDCRRLRISFLSFQNICTLTKLLRMRFRRKAAGDSQTPFLLIVVATTPDAFKKNRLDDEKNEGNKNICDRPIACYTRKSEGFSCKISQQ</sequence>
<evidence type="ECO:0000313" key="2">
    <source>
        <dbReference type="WBParaSite" id="jg9848"/>
    </source>
</evidence>
<reference evidence="2" key="1">
    <citation type="submission" date="2022-11" db="UniProtKB">
        <authorList>
            <consortium name="WormBaseParasite"/>
        </authorList>
    </citation>
    <scope>IDENTIFICATION</scope>
</reference>
<dbReference type="WBParaSite" id="jg9848">
    <property type="protein sequence ID" value="jg9848"/>
    <property type="gene ID" value="jg9848"/>
</dbReference>